<keyword evidence="2" id="KW-1185">Reference proteome</keyword>
<protein>
    <recommendedName>
        <fullName evidence="3">DUF3168 domain-containing protein</fullName>
    </recommendedName>
</protein>
<dbReference type="RefSeq" id="WP_390354140.1">
    <property type="nucleotide sequence ID" value="NZ_JBHUIZ010000005.1"/>
</dbReference>
<reference evidence="1 2" key="1">
    <citation type="submission" date="2023-10" db="EMBL/GenBank/DDBJ databases">
        <title>Virgibacillus halophilus 5B73C genome.</title>
        <authorList>
            <person name="Miliotis G."/>
            <person name="Sengupta P."/>
            <person name="Hameed A."/>
            <person name="Chuvochina M."/>
            <person name="Mcdonagh F."/>
            <person name="Simpson A.C."/>
            <person name="Singh N.K."/>
            <person name="Rekha P.D."/>
            <person name="Raman K."/>
            <person name="Hugenholtz P."/>
            <person name="Venkateswaran K."/>
        </authorList>
    </citation>
    <scope>NUCLEOTIDE SEQUENCE [LARGE SCALE GENOMIC DNA]</scope>
    <source>
        <strain evidence="1 2">5B73C</strain>
    </source>
</reference>
<dbReference type="Gene3D" id="3.30.2000.30">
    <property type="match status" value="1"/>
</dbReference>
<evidence type="ECO:0008006" key="3">
    <source>
        <dbReference type="Google" id="ProtNLM"/>
    </source>
</evidence>
<sequence length="130" mass="15023">MPIDLKSPQQQIFDAVYAASLKLGYATFDYLPANKVAYPFVFVGEQSDQDRRNKSIIYGDVQQTVHIYHNYKKRRELTTMMDKLKVSCRSLKRTENFYVTCKNITAQTITDDSTADPLLHGILEVEFTFN</sequence>
<dbReference type="Proteomes" id="UP001281447">
    <property type="component" value="Unassembled WGS sequence"/>
</dbReference>
<name>A0ABU5C637_9BACI</name>
<comment type="caution">
    <text evidence="1">The sequence shown here is derived from an EMBL/GenBank/DDBJ whole genome shotgun (WGS) entry which is preliminary data.</text>
</comment>
<proteinExistence type="predicted"/>
<evidence type="ECO:0000313" key="2">
    <source>
        <dbReference type="Proteomes" id="UP001281447"/>
    </source>
</evidence>
<gene>
    <name evidence="1" type="ORF">RWE15_10390</name>
</gene>
<accession>A0ABU5C637</accession>
<organism evidence="1 2">
    <name type="scientific">Tigheibacillus halophilus</name>
    <dbReference type="NCBI Taxonomy" id="361280"/>
    <lineage>
        <taxon>Bacteria</taxon>
        <taxon>Bacillati</taxon>
        <taxon>Bacillota</taxon>
        <taxon>Bacilli</taxon>
        <taxon>Bacillales</taxon>
        <taxon>Bacillaceae</taxon>
        <taxon>Tigheibacillus</taxon>
    </lineage>
</organism>
<dbReference type="EMBL" id="JAWDIP010000003">
    <property type="protein sequence ID" value="MDY0394790.1"/>
    <property type="molecule type" value="Genomic_DNA"/>
</dbReference>
<dbReference type="InterPro" id="IPR053745">
    <property type="entry name" value="Viral_Tail_Comp_sf"/>
</dbReference>
<evidence type="ECO:0000313" key="1">
    <source>
        <dbReference type="EMBL" id="MDY0394790.1"/>
    </source>
</evidence>